<dbReference type="SMART" id="SM00020">
    <property type="entry name" value="Tryp_SPc"/>
    <property type="match status" value="1"/>
</dbReference>
<dbReference type="PROSITE" id="PS50240">
    <property type="entry name" value="TRYPSIN_DOM"/>
    <property type="match status" value="1"/>
</dbReference>
<dbReference type="GO" id="GO:0006508">
    <property type="term" value="P:proteolysis"/>
    <property type="evidence" value="ECO:0007669"/>
    <property type="project" value="UniProtKB-KW"/>
</dbReference>
<dbReference type="PANTHER" id="PTHR24252">
    <property type="entry name" value="ACROSIN-RELATED"/>
    <property type="match status" value="1"/>
</dbReference>
<evidence type="ECO:0000256" key="4">
    <source>
        <dbReference type="ARBA" id="ARBA00023157"/>
    </source>
</evidence>
<comment type="caution">
    <text evidence="7">The sequence shown here is derived from an EMBL/GenBank/DDBJ whole genome shotgun (WGS) entry which is preliminary data.</text>
</comment>
<reference evidence="7 8" key="1">
    <citation type="submission" date="2024-01" db="EMBL/GenBank/DDBJ databases">
        <title>The genome of the rayed Mediterranean limpet Patella caerulea (Linnaeus, 1758).</title>
        <authorList>
            <person name="Anh-Thu Weber A."/>
            <person name="Halstead-Nussloch G."/>
        </authorList>
    </citation>
    <scope>NUCLEOTIDE SEQUENCE [LARGE SCALE GENOMIC DNA]</scope>
    <source>
        <strain evidence="7">AATW-2023a</strain>
        <tissue evidence="7">Whole specimen</tissue>
    </source>
</reference>
<keyword evidence="4" id="KW-1015">Disulfide bond</keyword>
<dbReference type="InterPro" id="IPR001254">
    <property type="entry name" value="Trypsin_dom"/>
</dbReference>
<keyword evidence="2 5" id="KW-0378">Hydrolase</keyword>
<gene>
    <name evidence="7" type="ORF">SNE40_008240</name>
</gene>
<dbReference type="InterPro" id="IPR009003">
    <property type="entry name" value="Peptidase_S1_PA"/>
</dbReference>
<evidence type="ECO:0000313" key="7">
    <source>
        <dbReference type="EMBL" id="KAK6186145.1"/>
    </source>
</evidence>
<dbReference type="CDD" id="cd00190">
    <property type="entry name" value="Tryp_SPc"/>
    <property type="match status" value="1"/>
</dbReference>
<evidence type="ECO:0000313" key="8">
    <source>
        <dbReference type="Proteomes" id="UP001347796"/>
    </source>
</evidence>
<keyword evidence="1 5" id="KW-0645">Protease</keyword>
<evidence type="ECO:0000256" key="3">
    <source>
        <dbReference type="ARBA" id="ARBA00022825"/>
    </source>
</evidence>
<evidence type="ECO:0000256" key="2">
    <source>
        <dbReference type="ARBA" id="ARBA00022801"/>
    </source>
</evidence>
<evidence type="ECO:0000256" key="5">
    <source>
        <dbReference type="RuleBase" id="RU363034"/>
    </source>
</evidence>
<dbReference type="PROSITE" id="PS00134">
    <property type="entry name" value="TRYPSIN_HIS"/>
    <property type="match status" value="1"/>
</dbReference>
<evidence type="ECO:0000256" key="1">
    <source>
        <dbReference type="ARBA" id="ARBA00022670"/>
    </source>
</evidence>
<dbReference type="Pfam" id="PF00089">
    <property type="entry name" value="Trypsin"/>
    <property type="match status" value="1"/>
</dbReference>
<dbReference type="SUPFAM" id="SSF50494">
    <property type="entry name" value="Trypsin-like serine proteases"/>
    <property type="match status" value="1"/>
</dbReference>
<protein>
    <recommendedName>
        <fullName evidence="6">Peptidase S1 domain-containing protein</fullName>
    </recommendedName>
</protein>
<dbReference type="AlphaFoldDB" id="A0AAN8JZP4"/>
<organism evidence="7 8">
    <name type="scientific">Patella caerulea</name>
    <name type="common">Rayed Mediterranean limpet</name>
    <dbReference type="NCBI Taxonomy" id="87958"/>
    <lineage>
        <taxon>Eukaryota</taxon>
        <taxon>Metazoa</taxon>
        <taxon>Spiralia</taxon>
        <taxon>Lophotrochozoa</taxon>
        <taxon>Mollusca</taxon>
        <taxon>Gastropoda</taxon>
        <taxon>Patellogastropoda</taxon>
        <taxon>Patelloidea</taxon>
        <taxon>Patellidae</taxon>
        <taxon>Patella</taxon>
    </lineage>
</organism>
<evidence type="ECO:0000259" key="6">
    <source>
        <dbReference type="PROSITE" id="PS50240"/>
    </source>
</evidence>
<dbReference type="PANTHER" id="PTHR24252:SF7">
    <property type="entry name" value="HYALIN"/>
    <property type="match status" value="1"/>
</dbReference>
<dbReference type="Proteomes" id="UP001347796">
    <property type="component" value="Unassembled WGS sequence"/>
</dbReference>
<keyword evidence="3 5" id="KW-0720">Serine protease</keyword>
<dbReference type="InterPro" id="IPR018114">
    <property type="entry name" value="TRYPSIN_HIS"/>
</dbReference>
<sequence length="356" mass="38689">MQKVRVFASDPVVGKILCVILLCSFHRFAFGYNLRCDYNRCKYYAQLAQQPSSLLQQAGYRLYQQCYCSSYGVYLYNRPQTQVTKAPVYKPTIPVSTSQCGISSITGSATSYLNSQRGRVVGGVNTKQCEFPWTVLVNAGGAQCGGTIVDSQHIVTAAHCLRSGNYVKQASSVRVGAGSSNKNSLTYYNVRTVNVHPNYNPSSFNYDVAVLTLQYPLPSNNQCIKPICLPSTRLNIKTGTKCTVAGWGLTKEYSGYAPVNLQEATMPILSMNTCKQSYGSNTITDVKICAGYLNGGIDACQGDSGGPLMCAEGNNWVLTGIVSFGNGCARANYPGVYSYVPNLKTWIESITKAYGK</sequence>
<dbReference type="InterPro" id="IPR043504">
    <property type="entry name" value="Peptidase_S1_PA_chymotrypsin"/>
</dbReference>
<keyword evidence="8" id="KW-1185">Reference proteome</keyword>
<proteinExistence type="predicted"/>
<dbReference type="GO" id="GO:0004252">
    <property type="term" value="F:serine-type endopeptidase activity"/>
    <property type="evidence" value="ECO:0007669"/>
    <property type="project" value="InterPro"/>
</dbReference>
<dbReference type="InterPro" id="IPR033116">
    <property type="entry name" value="TRYPSIN_SER"/>
</dbReference>
<dbReference type="PRINTS" id="PR00722">
    <property type="entry name" value="CHYMOTRYPSIN"/>
</dbReference>
<dbReference type="Gene3D" id="2.40.10.10">
    <property type="entry name" value="Trypsin-like serine proteases"/>
    <property type="match status" value="1"/>
</dbReference>
<feature type="domain" description="Peptidase S1" evidence="6">
    <location>
        <begin position="120"/>
        <end position="352"/>
    </location>
</feature>
<dbReference type="EMBL" id="JAZGQO010000006">
    <property type="protein sequence ID" value="KAK6186145.1"/>
    <property type="molecule type" value="Genomic_DNA"/>
</dbReference>
<accession>A0AAN8JZP4</accession>
<dbReference type="FunFam" id="2.40.10.10:FF:000003">
    <property type="entry name" value="Transmembrane serine protease 3"/>
    <property type="match status" value="1"/>
</dbReference>
<dbReference type="InterPro" id="IPR001314">
    <property type="entry name" value="Peptidase_S1A"/>
</dbReference>
<dbReference type="PROSITE" id="PS00135">
    <property type="entry name" value="TRYPSIN_SER"/>
    <property type="match status" value="1"/>
</dbReference>
<name>A0AAN8JZP4_PATCE</name>